<comment type="caution">
    <text evidence="2">The sequence shown here is derived from an EMBL/GenBank/DDBJ whole genome shotgun (WGS) entry which is preliminary data.</text>
</comment>
<dbReference type="InterPro" id="IPR012349">
    <property type="entry name" value="Split_barrel_FMN-bd"/>
</dbReference>
<organism evidence="2 3">
    <name type="scientific">Streblomastix strix</name>
    <dbReference type="NCBI Taxonomy" id="222440"/>
    <lineage>
        <taxon>Eukaryota</taxon>
        <taxon>Metamonada</taxon>
        <taxon>Preaxostyla</taxon>
        <taxon>Oxymonadida</taxon>
        <taxon>Streblomastigidae</taxon>
        <taxon>Streblomastix</taxon>
    </lineage>
</organism>
<dbReference type="InterPro" id="IPR011576">
    <property type="entry name" value="Pyridox_Oxase_N"/>
</dbReference>
<gene>
    <name evidence="2" type="ORF">EZS28_047815</name>
</gene>
<dbReference type="Gene3D" id="2.30.110.10">
    <property type="entry name" value="Electron Transport, Fmn-binding Protein, Chain A"/>
    <property type="match status" value="1"/>
</dbReference>
<dbReference type="Proteomes" id="UP000324800">
    <property type="component" value="Unassembled WGS sequence"/>
</dbReference>
<name>A0A5J4TEM1_9EUKA</name>
<evidence type="ECO:0000313" key="2">
    <source>
        <dbReference type="EMBL" id="KAA6356658.1"/>
    </source>
</evidence>
<dbReference type="Pfam" id="PF01243">
    <property type="entry name" value="PNPOx_N"/>
    <property type="match status" value="1"/>
</dbReference>
<sequence length="153" mass="16813">MTAPPEELVAEPIQYDKDLQLMKGLSKLGDCFHLTTVDKHGAAHSRIMGALPFHPVLGYYIGCHAGSAKVGQLESNSHAVLTTYRDTTGDSYTVEAQIVPQTDKQILLATWSPLLAQVGYKGPDDTSRVVLQVNVRKAEYVNVKQFWASLSKK</sequence>
<dbReference type="EMBL" id="SNRW01032618">
    <property type="protein sequence ID" value="KAA6356658.1"/>
    <property type="molecule type" value="Genomic_DNA"/>
</dbReference>
<accession>A0A5J4TEM1</accession>
<evidence type="ECO:0000313" key="3">
    <source>
        <dbReference type="Proteomes" id="UP000324800"/>
    </source>
</evidence>
<reference evidence="2 3" key="1">
    <citation type="submission" date="2019-03" db="EMBL/GenBank/DDBJ databases">
        <title>Single cell metagenomics reveals metabolic interactions within the superorganism composed of flagellate Streblomastix strix and complex community of Bacteroidetes bacteria on its surface.</title>
        <authorList>
            <person name="Treitli S.C."/>
            <person name="Kolisko M."/>
            <person name="Husnik F."/>
            <person name="Keeling P."/>
            <person name="Hampl V."/>
        </authorList>
    </citation>
    <scope>NUCLEOTIDE SEQUENCE [LARGE SCALE GENOMIC DNA]</scope>
    <source>
        <strain evidence="2">ST1C</strain>
    </source>
</reference>
<proteinExistence type="predicted"/>
<dbReference type="AlphaFoldDB" id="A0A5J4TEM1"/>
<protein>
    <recommendedName>
        <fullName evidence="1">Pyridoxamine 5'-phosphate oxidase N-terminal domain-containing protein</fullName>
    </recommendedName>
</protein>
<evidence type="ECO:0000259" key="1">
    <source>
        <dbReference type="Pfam" id="PF01243"/>
    </source>
</evidence>
<dbReference type="SUPFAM" id="SSF50475">
    <property type="entry name" value="FMN-binding split barrel"/>
    <property type="match status" value="1"/>
</dbReference>
<feature type="domain" description="Pyridoxamine 5'-phosphate oxidase N-terminal" evidence="1">
    <location>
        <begin position="32"/>
        <end position="141"/>
    </location>
</feature>